<proteinExistence type="predicted"/>
<dbReference type="GO" id="GO:0030170">
    <property type="term" value="F:pyridoxal phosphate binding"/>
    <property type="evidence" value="ECO:0007669"/>
    <property type="project" value="InterPro"/>
</dbReference>
<dbReference type="PANTHER" id="PTHR30212:SF2">
    <property type="entry name" value="PROTEIN YIIM"/>
    <property type="match status" value="1"/>
</dbReference>
<accession>A0A9W6H8T7</accession>
<dbReference type="Gene3D" id="2.40.33.20">
    <property type="entry name" value="PK beta-barrel domain-like"/>
    <property type="match status" value="1"/>
</dbReference>
<dbReference type="PROSITE" id="PS51340">
    <property type="entry name" value="MOSC"/>
    <property type="match status" value="1"/>
</dbReference>
<dbReference type="InterPro" id="IPR052353">
    <property type="entry name" value="Benzoxazolinone_Detox_Enz"/>
</dbReference>
<gene>
    <name evidence="2" type="ORF">GCM10017584_16290</name>
</gene>
<organism evidence="2 3">
    <name type="scientific">Leifsonia poae</name>
    <dbReference type="NCBI Taxonomy" id="110933"/>
    <lineage>
        <taxon>Bacteria</taxon>
        <taxon>Bacillati</taxon>
        <taxon>Actinomycetota</taxon>
        <taxon>Actinomycetes</taxon>
        <taxon>Micrococcales</taxon>
        <taxon>Microbacteriaceae</taxon>
        <taxon>Leifsonia</taxon>
    </lineage>
</organism>
<reference evidence="2" key="2">
    <citation type="submission" date="2023-01" db="EMBL/GenBank/DDBJ databases">
        <authorList>
            <person name="Sun Q."/>
            <person name="Evtushenko L."/>
        </authorList>
    </citation>
    <scope>NUCLEOTIDE SEQUENCE</scope>
    <source>
        <strain evidence="2">VKM Ac-1401</strain>
    </source>
</reference>
<comment type="caution">
    <text evidence="2">The sequence shown here is derived from an EMBL/GenBank/DDBJ whole genome shotgun (WGS) entry which is preliminary data.</text>
</comment>
<sequence>MEGMAELLAVCRVEKLIPDAGNVGVTAIDKRPATKPLRVRPYGLYGDVQADRKHHGGLTKALYAYAEEDAGFWAGELGRDIPAGLFGENLRTAGLDVNGAEIGERWSIGDGLVVEVTCPRTPCATFQRRMAEPQWVKRFTDVGLPGAYLRIVHAGTIAAGDPVDVVSRPGHGVSVASWFTGADELQADALEASERAGAVRLVPEMHESIAKLRVRIASASGAPASENR</sequence>
<dbReference type="GO" id="GO:0003824">
    <property type="term" value="F:catalytic activity"/>
    <property type="evidence" value="ECO:0007669"/>
    <property type="project" value="InterPro"/>
</dbReference>
<dbReference type="AlphaFoldDB" id="A0A9W6H8T7"/>
<evidence type="ECO:0000313" key="2">
    <source>
        <dbReference type="EMBL" id="GLJ76055.1"/>
    </source>
</evidence>
<dbReference type="InterPro" id="IPR005302">
    <property type="entry name" value="MoCF_Sase_C"/>
</dbReference>
<reference evidence="2" key="1">
    <citation type="journal article" date="2014" name="Int. J. Syst. Evol. Microbiol.">
        <title>Complete genome sequence of Corynebacterium casei LMG S-19264T (=DSM 44701T), isolated from a smear-ripened cheese.</title>
        <authorList>
            <consortium name="US DOE Joint Genome Institute (JGI-PGF)"/>
            <person name="Walter F."/>
            <person name="Albersmeier A."/>
            <person name="Kalinowski J."/>
            <person name="Ruckert C."/>
        </authorList>
    </citation>
    <scope>NUCLEOTIDE SEQUENCE</scope>
    <source>
        <strain evidence="2">VKM Ac-1401</strain>
    </source>
</reference>
<dbReference type="PANTHER" id="PTHR30212">
    <property type="entry name" value="PROTEIN YIIM"/>
    <property type="match status" value="1"/>
</dbReference>
<dbReference type="SUPFAM" id="SSF50800">
    <property type="entry name" value="PK beta-barrel domain-like"/>
    <property type="match status" value="1"/>
</dbReference>
<dbReference type="EMBL" id="BSEN01000006">
    <property type="protein sequence ID" value="GLJ76055.1"/>
    <property type="molecule type" value="Genomic_DNA"/>
</dbReference>
<evidence type="ECO:0000259" key="1">
    <source>
        <dbReference type="PROSITE" id="PS51340"/>
    </source>
</evidence>
<protein>
    <recommendedName>
        <fullName evidence="1">MOSC domain-containing protein</fullName>
    </recommendedName>
</protein>
<feature type="domain" description="MOSC" evidence="1">
    <location>
        <begin position="31"/>
        <end position="166"/>
    </location>
</feature>
<dbReference type="InterPro" id="IPR011037">
    <property type="entry name" value="Pyrv_Knase-like_insert_dom_sf"/>
</dbReference>
<dbReference type="Pfam" id="PF03473">
    <property type="entry name" value="MOSC"/>
    <property type="match status" value="1"/>
</dbReference>
<dbReference type="Proteomes" id="UP001142372">
    <property type="component" value="Unassembled WGS sequence"/>
</dbReference>
<name>A0A9W6H8T7_9MICO</name>
<keyword evidence="3" id="KW-1185">Reference proteome</keyword>
<evidence type="ECO:0000313" key="3">
    <source>
        <dbReference type="Proteomes" id="UP001142372"/>
    </source>
</evidence>
<dbReference type="GO" id="GO:0030151">
    <property type="term" value="F:molybdenum ion binding"/>
    <property type="evidence" value="ECO:0007669"/>
    <property type="project" value="InterPro"/>
</dbReference>